<sequence length="205" mass="23699">MRDLSSLFDISTGLYSVYKWSCRNGIPKELFILIFTYYRNCDRCIFCSIKCCRYNNYQKHRNNNISLCNLVTPLINAHNDYSFGKIICIAFTKNESTQIPFTIKLLLDNLLGLIRHFKVNDQTYRMNVIDFSYDIIFSLIGHIFSSISINHPVKLGRGDIKAYLLAVRTACFALIYGENVELRCGDRWFDLIALGGSINVRGLKY</sequence>
<dbReference type="EMBL" id="MN739353">
    <property type="protein sequence ID" value="QHT00180.1"/>
    <property type="molecule type" value="Genomic_DNA"/>
</dbReference>
<protein>
    <submittedName>
        <fullName evidence="1">Uncharacterized protein</fullName>
    </submittedName>
</protein>
<organism evidence="1">
    <name type="scientific">viral metagenome</name>
    <dbReference type="NCBI Taxonomy" id="1070528"/>
    <lineage>
        <taxon>unclassified sequences</taxon>
        <taxon>metagenomes</taxon>
        <taxon>organismal metagenomes</taxon>
    </lineage>
</organism>
<reference evidence="1" key="1">
    <citation type="journal article" date="2020" name="Nature">
        <title>Giant virus diversity and host interactions through global metagenomics.</title>
        <authorList>
            <person name="Schulz F."/>
            <person name="Roux S."/>
            <person name="Paez-Espino D."/>
            <person name="Jungbluth S."/>
            <person name="Walsh D.A."/>
            <person name="Denef V.J."/>
            <person name="McMahon K.D."/>
            <person name="Konstantinidis K.T."/>
            <person name="Eloe-Fadrosh E.A."/>
            <person name="Kyrpides N.C."/>
            <person name="Woyke T."/>
        </authorList>
    </citation>
    <scope>NUCLEOTIDE SEQUENCE</scope>
    <source>
        <strain evidence="1">GVMAG-M-3300020192-26</strain>
    </source>
</reference>
<evidence type="ECO:0000313" key="1">
    <source>
        <dbReference type="EMBL" id="QHT00180.1"/>
    </source>
</evidence>
<dbReference type="AlphaFoldDB" id="A0A6C0C8Q0"/>
<name>A0A6C0C8Q0_9ZZZZ</name>
<accession>A0A6C0C8Q0</accession>
<proteinExistence type="predicted"/>